<dbReference type="AlphaFoldDB" id="A0A8J3KZB8"/>
<organism evidence="2 3">
    <name type="scientific">Catellatospora coxensis</name>
    <dbReference type="NCBI Taxonomy" id="310354"/>
    <lineage>
        <taxon>Bacteria</taxon>
        <taxon>Bacillati</taxon>
        <taxon>Actinomycetota</taxon>
        <taxon>Actinomycetes</taxon>
        <taxon>Micromonosporales</taxon>
        <taxon>Micromonosporaceae</taxon>
        <taxon>Catellatospora</taxon>
    </lineage>
</organism>
<keyword evidence="3" id="KW-1185">Reference proteome</keyword>
<sequence length="304" mass="31777">MSAMSKLRVPAVSAAIALALTGCVPGSGGGQADPSRPAAASGSPAAAAPTEIQINKSYWYTGFKVTLGAARLVASSAGGKAVTIEGVFQNLSPEHPREPASDVLLTVGDRTYAEPDHQLEQLPEVPAQRSQPGTYAFAVDEHFVLADAVLVVGRPADRQAAIPFTGPDGLVALEPKPVSITGKVLREKSGKVYLTVSAAEVRADEPLLHGEAPTGQEFVRLTFSATNDTAAGFAWVFDRDLHLRLPDGTVIATADNCSRAQIYPAPYATATGGLACFLVPSPASGEYLLTWNRYAKGALRVPID</sequence>
<name>A0A8J3KZB8_9ACTN</name>
<reference evidence="2 3" key="1">
    <citation type="submission" date="2021-01" db="EMBL/GenBank/DDBJ databases">
        <title>Whole genome shotgun sequence of Catellatospora coxensis NBRC 107359.</title>
        <authorList>
            <person name="Komaki H."/>
            <person name="Tamura T."/>
        </authorList>
    </citation>
    <scope>NUCLEOTIDE SEQUENCE [LARGE SCALE GENOMIC DNA]</scope>
    <source>
        <strain evidence="2 3">NBRC 107359</strain>
    </source>
</reference>
<evidence type="ECO:0000313" key="3">
    <source>
        <dbReference type="Proteomes" id="UP000630887"/>
    </source>
</evidence>
<accession>A0A8J3KZB8</accession>
<protein>
    <submittedName>
        <fullName evidence="2">Uncharacterized protein</fullName>
    </submittedName>
</protein>
<feature type="region of interest" description="Disordered" evidence="1">
    <location>
        <begin position="27"/>
        <end position="46"/>
    </location>
</feature>
<feature type="compositionally biased region" description="Low complexity" evidence="1">
    <location>
        <begin position="32"/>
        <end position="46"/>
    </location>
</feature>
<dbReference type="Proteomes" id="UP000630887">
    <property type="component" value="Unassembled WGS sequence"/>
</dbReference>
<proteinExistence type="predicted"/>
<gene>
    <name evidence="2" type="ORF">Cco03nite_15550</name>
</gene>
<dbReference type="EMBL" id="BONI01000009">
    <property type="protein sequence ID" value="GIG04855.1"/>
    <property type="molecule type" value="Genomic_DNA"/>
</dbReference>
<evidence type="ECO:0000256" key="1">
    <source>
        <dbReference type="SAM" id="MobiDB-lite"/>
    </source>
</evidence>
<dbReference type="PROSITE" id="PS51257">
    <property type="entry name" value="PROKAR_LIPOPROTEIN"/>
    <property type="match status" value="1"/>
</dbReference>
<evidence type="ECO:0000313" key="2">
    <source>
        <dbReference type="EMBL" id="GIG04855.1"/>
    </source>
</evidence>
<comment type="caution">
    <text evidence="2">The sequence shown here is derived from an EMBL/GenBank/DDBJ whole genome shotgun (WGS) entry which is preliminary data.</text>
</comment>